<dbReference type="Proteomes" id="UP000594262">
    <property type="component" value="Unplaced"/>
</dbReference>
<accession>A0A7M5WTU4</accession>
<reference evidence="1" key="1">
    <citation type="submission" date="2021-01" db="UniProtKB">
        <authorList>
            <consortium name="EnsemblMetazoa"/>
        </authorList>
    </citation>
    <scope>IDENTIFICATION</scope>
</reference>
<evidence type="ECO:0000313" key="1">
    <source>
        <dbReference type="EnsemblMetazoa" id="CLYHEMP012992.1"/>
    </source>
</evidence>
<keyword evidence="2" id="KW-1185">Reference proteome</keyword>
<proteinExistence type="predicted"/>
<organism evidence="1 2">
    <name type="scientific">Clytia hemisphaerica</name>
    <dbReference type="NCBI Taxonomy" id="252671"/>
    <lineage>
        <taxon>Eukaryota</taxon>
        <taxon>Metazoa</taxon>
        <taxon>Cnidaria</taxon>
        <taxon>Hydrozoa</taxon>
        <taxon>Hydroidolina</taxon>
        <taxon>Leptothecata</taxon>
        <taxon>Obeliida</taxon>
        <taxon>Clytiidae</taxon>
        <taxon>Clytia</taxon>
    </lineage>
</organism>
<name>A0A7M5WTU4_9CNID</name>
<evidence type="ECO:0000313" key="2">
    <source>
        <dbReference type="Proteomes" id="UP000594262"/>
    </source>
</evidence>
<dbReference type="EnsemblMetazoa" id="CLYHEMT012992.1">
    <property type="protein sequence ID" value="CLYHEMP012992.1"/>
    <property type="gene ID" value="CLYHEMG012992"/>
</dbReference>
<protein>
    <submittedName>
        <fullName evidence="1">Uncharacterized protein</fullName>
    </submittedName>
</protein>
<sequence>SAISRSRILEQRTHAVIIPKNDGDTISDGDPCDNINFDIDPDNLPCRVLISLNKASLFDALPRILEECEKKQLVSITIPLANFDERILKMVFDQSYGTDKSTEIFRFASPRLSRTDAEKIIKYFNNQ</sequence>
<dbReference type="AlphaFoldDB" id="A0A7M5WTU4"/>